<evidence type="ECO:0000313" key="3">
    <source>
        <dbReference type="Proteomes" id="UP000005481"/>
    </source>
</evidence>
<dbReference type="HOGENOM" id="CLU_2393429_0_0_9"/>
<dbReference type="STRING" id="861450.HMPREF0080_01078"/>
<keyword evidence="1" id="KW-1133">Transmembrane helix</keyword>
<protein>
    <submittedName>
        <fullName evidence="2">Uncharacterized protein</fullName>
    </submittedName>
</protein>
<comment type="caution">
    <text evidence="2">The sequence shown here is derived from an EMBL/GenBank/DDBJ whole genome shotgun (WGS) entry which is preliminary data.</text>
</comment>
<dbReference type="AlphaFoldDB" id="G9YHE7"/>
<accession>G9YHE7</accession>
<dbReference type="Proteomes" id="UP000005481">
    <property type="component" value="Unassembled WGS sequence"/>
</dbReference>
<keyword evidence="1" id="KW-0812">Transmembrane</keyword>
<feature type="transmembrane region" description="Helical" evidence="1">
    <location>
        <begin position="26"/>
        <end position="46"/>
    </location>
</feature>
<dbReference type="EMBL" id="AGCJ01000041">
    <property type="protein sequence ID" value="EHM40817.1"/>
    <property type="molecule type" value="Genomic_DNA"/>
</dbReference>
<reference evidence="2 3" key="1">
    <citation type="submission" date="2011-08" db="EMBL/GenBank/DDBJ databases">
        <authorList>
            <person name="Weinstock G."/>
            <person name="Sodergren E."/>
            <person name="Clifton S."/>
            <person name="Fulton L."/>
            <person name="Fulton B."/>
            <person name="Courtney L."/>
            <person name="Fronick C."/>
            <person name="Harrison M."/>
            <person name="Strong C."/>
            <person name="Farmer C."/>
            <person name="Delahaunty K."/>
            <person name="Markovic C."/>
            <person name="Hall O."/>
            <person name="Minx P."/>
            <person name="Tomlinson C."/>
            <person name="Mitreva M."/>
            <person name="Hou S."/>
            <person name="Chen J."/>
            <person name="Wollam A."/>
            <person name="Pepin K.H."/>
            <person name="Johnson M."/>
            <person name="Bhonagiri V."/>
            <person name="Zhang X."/>
            <person name="Suruliraj S."/>
            <person name="Warren W."/>
            <person name="Chinwalla A."/>
            <person name="Mardis E.R."/>
            <person name="Wilson R.K."/>
        </authorList>
    </citation>
    <scope>NUCLEOTIDE SEQUENCE [LARGE SCALE GENOMIC DNA]</scope>
    <source>
        <strain evidence="2 3">F0357</strain>
    </source>
</reference>
<evidence type="ECO:0000256" key="1">
    <source>
        <dbReference type="SAM" id="Phobius"/>
    </source>
</evidence>
<sequence>MLKAFHYLKYSTDFDFVKVFLKDFTAFQIFSTDGAVFICPILFKIIHKLYGRRMDIIQFALMEDAHVPVRQSFVFRKVFDPPGHGVAVFDVRI</sequence>
<gene>
    <name evidence="2" type="ORF">HMPREF0080_01078</name>
</gene>
<proteinExistence type="predicted"/>
<name>G9YHE7_9FIRM</name>
<keyword evidence="1" id="KW-0472">Membrane</keyword>
<organism evidence="2 3">
    <name type="scientific">Anaeroglobus geminatus F0357</name>
    <dbReference type="NCBI Taxonomy" id="861450"/>
    <lineage>
        <taxon>Bacteria</taxon>
        <taxon>Bacillati</taxon>
        <taxon>Bacillota</taxon>
        <taxon>Negativicutes</taxon>
        <taxon>Veillonellales</taxon>
        <taxon>Veillonellaceae</taxon>
        <taxon>Anaeroglobus</taxon>
    </lineage>
</organism>
<evidence type="ECO:0000313" key="2">
    <source>
        <dbReference type="EMBL" id="EHM40817.1"/>
    </source>
</evidence>
<keyword evidence="3" id="KW-1185">Reference proteome</keyword>